<dbReference type="Pfam" id="PF00480">
    <property type="entry name" value="ROK"/>
    <property type="match status" value="1"/>
</dbReference>
<reference evidence="4" key="2">
    <citation type="submission" date="2015-05" db="EMBL/GenBank/DDBJ databases">
        <title>Complete genome sequence of Corynebacterium uterequi DSM 45634, isolated from the uterus of a maiden mare.</title>
        <authorList>
            <person name="Ruckert C."/>
            <person name="Albersmeier A."/>
            <person name="Winkler A."/>
            <person name="Tauch A."/>
        </authorList>
    </citation>
    <scope>NUCLEOTIDE SEQUENCE [LARGE SCALE GENOMIC DNA]</scope>
    <source>
        <strain evidence="4">DSM 45634</strain>
    </source>
</reference>
<reference evidence="3 4" key="1">
    <citation type="journal article" date="2015" name="Genome Announc.">
        <title>Virulence Factor Genes Detected in the Complete Genome Sequence of Corynebacterium uterequi DSM 45634, Isolated from the Uterus of a Maiden Mare.</title>
        <authorList>
            <person name="Ruckert C."/>
            <person name="Kriete M."/>
            <person name="Jaenicke S."/>
            <person name="Winkler A."/>
            <person name="Tauch A."/>
        </authorList>
    </citation>
    <scope>NUCLEOTIDE SEQUENCE [LARGE SCALE GENOMIC DNA]</scope>
    <source>
        <strain evidence="3 4">DSM 45634</strain>
    </source>
</reference>
<organism evidence="3 4">
    <name type="scientific">Corynebacterium uterequi</name>
    <dbReference type="NCBI Taxonomy" id="1072256"/>
    <lineage>
        <taxon>Bacteria</taxon>
        <taxon>Bacillati</taxon>
        <taxon>Actinomycetota</taxon>
        <taxon>Actinomycetes</taxon>
        <taxon>Mycobacteriales</taxon>
        <taxon>Corynebacteriaceae</taxon>
        <taxon>Corynebacterium</taxon>
    </lineage>
</organism>
<dbReference type="SUPFAM" id="SSF46785">
    <property type="entry name" value="Winged helix' DNA-binding domain"/>
    <property type="match status" value="1"/>
</dbReference>
<keyword evidence="3" id="KW-0418">Kinase</keyword>
<dbReference type="KEGG" id="cut:CUTER_00330"/>
<dbReference type="PANTHER" id="PTHR18964:SF149">
    <property type="entry name" value="BIFUNCTIONAL UDP-N-ACETYLGLUCOSAMINE 2-EPIMERASE_N-ACETYLMANNOSAMINE KINASE"/>
    <property type="match status" value="1"/>
</dbReference>
<dbReference type="RefSeq" id="WP_047258752.1">
    <property type="nucleotide sequence ID" value="NZ_CP011546.1"/>
</dbReference>
<evidence type="ECO:0000259" key="2">
    <source>
        <dbReference type="Pfam" id="PF01047"/>
    </source>
</evidence>
<dbReference type="AlphaFoldDB" id="A0A0G3HBM2"/>
<feature type="domain" description="HTH marR-type" evidence="2">
    <location>
        <begin position="12"/>
        <end position="59"/>
    </location>
</feature>
<keyword evidence="3" id="KW-0808">Transferase</keyword>
<name>A0A0G3HBM2_9CORY</name>
<evidence type="ECO:0000313" key="4">
    <source>
        <dbReference type="Proteomes" id="UP000035548"/>
    </source>
</evidence>
<proteinExistence type="inferred from homology"/>
<gene>
    <name evidence="3" type="ORF">CUTER_00330</name>
</gene>
<evidence type="ECO:0000256" key="1">
    <source>
        <dbReference type="ARBA" id="ARBA00006479"/>
    </source>
</evidence>
<dbReference type="EMBL" id="CP011546">
    <property type="protein sequence ID" value="AKK10095.1"/>
    <property type="molecule type" value="Genomic_DNA"/>
</dbReference>
<dbReference type="PANTHER" id="PTHR18964">
    <property type="entry name" value="ROK (REPRESSOR, ORF, KINASE) FAMILY"/>
    <property type="match status" value="1"/>
</dbReference>
<evidence type="ECO:0000313" key="3">
    <source>
        <dbReference type="EMBL" id="AKK10095.1"/>
    </source>
</evidence>
<dbReference type="Pfam" id="PF01047">
    <property type="entry name" value="MarR"/>
    <property type="match status" value="1"/>
</dbReference>
<dbReference type="GO" id="GO:0016301">
    <property type="term" value="F:kinase activity"/>
    <property type="evidence" value="ECO:0007669"/>
    <property type="project" value="UniProtKB-KW"/>
</dbReference>
<dbReference type="InterPro" id="IPR036388">
    <property type="entry name" value="WH-like_DNA-bd_sf"/>
</dbReference>
<dbReference type="Proteomes" id="UP000035548">
    <property type="component" value="Chromosome"/>
</dbReference>
<dbReference type="InterPro" id="IPR000835">
    <property type="entry name" value="HTH_MarR-typ"/>
</dbReference>
<dbReference type="Gene3D" id="3.30.420.40">
    <property type="match status" value="1"/>
</dbReference>
<dbReference type="GO" id="GO:0003700">
    <property type="term" value="F:DNA-binding transcription factor activity"/>
    <property type="evidence" value="ECO:0007669"/>
    <property type="project" value="InterPro"/>
</dbReference>
<protein>
    <submittedName>
        <fullName evidence="3">Transcriptional regulator/sugar kinase</fullName>
    </submittedName>
</protein>
<sequence length="362" mass="38800">MYGPAFALPTTPAAKCLYLMRHQPLMTRAELMELSGLSQPTVTRAVTALLQAGLIRQRSDLTRSQGRGRPTIPLQICDTSSMHAGIAVGTHSTYIALFDSFGRTLRKLDLNLPAARMTDDDGIEHYIAGLHRLTTGLARQLTSVGFTFPGHVTDSGVINAPSLGWRDVDIASRLRYQFSVPVTVAAAVPAILGSELQNTNVTFADAPTTTMAFFADDSIGAAVSTGSGVRQLDVTLDEDSILPTYGLLTGTTARSLAELVAQHTDASRALLDRRAQALGELAAEFIAEQRPSTVVVAGSAFLEDPHAPGIFARTVRSQLGSGDDDVELRLIPTHREIVLAIARAVALERVLQDPLHLIPTYP</sequence>
<comment type="similarity">
    <text evidence="1">Belongs to the ROK (NagC/XylR) family.</text>
</comment>
<dbReference type="STRING" id="1072256.CUTER_00330"/>
<dbReference type="InterPro" id="IPR011991">
    <property type="entry name" value="ArsR-like_HTH"/>
</dbReference>
<keyword evidence="4" id="KW-1185">Reference proteome</keyword>
<dbReference type="Gene3D" id="1.10.10.10">
    <property type="entry name" value="Winged helix-like DNA-binding domain superfamily/Winged helix DNA-binding domain"/>
    <property type="match status" value="1"/>
</dbReference>
<dbReference type="SUPFAM" id="SSF53067">
    <property type="entry name" value="Actin-like ATPase domain"/>
    <property type="match status" value="1"/>
</dbReference>
<accession>A0A0G3HBM2</accession>
<dbReference type="CDD" id="cd00090">
    <property type="entry name" value="HTH_ARSR"/>
    <property type="match status" value="1"/>
</dbReference>
<dbReference type="InterPro" id="IPR000600">
    <property type="entry name" value="ROK"/>
</dbReference>
<dbReference type="InterPro" id="IPR043129">
    <property type="entry name" value="ATPase_NBD"/>
</dbReference>
<dbReference type="OrthoDB" id="3605644at2"/>
<dbReference type="PATRIC" id="fig|1072256.5.peg.64"/>
<dbReference type="InterPro" id="IPR036390">
    <property type="entry name" value="WH_DNA-bd_sf"/>
</dbReference>